<name>A0A6V8PUS5_9ACTN</name>
<evidence type="ECO:0000256" key="5">
    <source>
        <dbReference type="ARBA" id="ARBA00049933"/>
    </source>
</evidence>
<dbReference type="Pfam" id="PF01012">
    <property type="entry name" value="ETF"/>
    <property type="match status" value="1"/>
</dbReference>
<dbReference type="InterPro" id="IPR014729">
    <property type="entry name" value="Rossmann-like_a/b/a_fold"/>
</dbReference>
<organism evidence="7 8">
    <name type="scientific">Candidatus Hakubella thermalkaliphila</name>
    <dbReference type="NCBI Taxonomy" id="2754717"/>
    <lineage>
        <taxon>Bacteria</taxon>
        <taxon>Bacillati</taxon>
        <taxon>Actinomycetota</taxon>
        <taxon>Actinomycetota incertae sedis</taxon>
        <taxon>Candidatus Hakubellales</taxon>
        <taxon>Candidatus Hakubellaceae</taxon>
        <taxon>Candidatus Hakubella</taxon>
    </lineage>
</organism>
<comment type="cofactor">
    <cofactor evidence="5">
        <name>AMP</name>
        <dbReference type="ChEBI" id="CHEBI:456215"/>
    </cofactor>
</comment>
<comment type="subunit">
    <text evidence="2">Heterodimer of an alpha and a beta subunit.</text>
</comment>
<dbReference type="Gene3D" id="3.40.50.620">
    <property type="entry name" value="HUPs"/>
    <property type="match status" value="1"/>
</dbReference>
<comment type="function">
    <text evidence="3">The electron transfer flavoprotein serves as a specific electron acceptor for other dehydrogenases. It transfers the electrons to the main respiratory chain via ETF-ubiquinone oxidoreductase (ETF dehydrogenase).</text>
</comment>
<dbReference type="RefSeq" id="WP_176230461.1">
    <property type="nucleotide sequence ID" value="NZ_BLSB01000359.1"/>
</dbReference>
<comment type="similarity">
    <text evidence="1">Belongs to the ETF beta-subunit/FixA family.</text>
</comment>
<protein>
    <recommendedName>
        <fullName evidence="4">Electron transfer flavoprotein small subunit</fullName>
    </recommendedName>
</protein>
<dbReference type="SUPFAM" id="SSF52402">
    <property type="entry name" value="Adenine nucleotide alpha hydrolases-like"/>
    <property type="match status" value="1"/>
</dbReference>
<evidence type="ECO:0000259" key="6">
    <source>
        <dbReference type="SMART" id="SM00893"/>
    </source>
</evidence>
<dbReference type="InterPro" id="IPR014730">
    <property type="entry name" value="ETF_a/b_N"/>
</dbReference>
<dbReference type="AlphaFoldDB" id="A0A6V8PUS5"/>
<dbReference type="PROSITE" id="PS01065">
    <property type="entry name" value="ETF_BETA"/>
    <property type="match status" value="1"/>
</dbReference>
<feature type="non-terminal residue" evidence="7">
    <location>
        <position position="184"/>
    </location>
</feature>
<evidence type="ECO:0000313" key="8">
    <source>
        <dbReference type="Proteomes" id="UP000576480"/>
    </source>
</evidence>
<reference evidence="7 8" key="1">
    <citation type="journal article" date="2020" name="Front. Microbiol.">
        <title>Single-cell genomics of novel Actinobacteria with the Wood-Ljungdahl pathway discovered in a serpentinizing system.</title>
        <authorList>
            <person name="Merino N."/>
            <person name="Kawai M."/>
            <person name="Boyd E.S."/>
            <person name="Colman D.R."/>
            <person name="McGlynn S.E."/>
            <person name="Nealson K.H."/>
            <person name="Kurokawa K."/>
            <person name="Hongoh Y."/>
        </authorList>
    </citation>
    <scope>NUCLEOTIDE SEQUENCE [LARGE SCALE GENOMIC DNA]</scope>
    <source>
        <strain evidence="7 8">S43</strain>
    </source>
</reference>
<dbReference type="CDD" id="cd01714">
    <property type="entry name" value="ETF_beta"/>
    <property type="match status" value="1"/>
</dbReference>
<sequence length="184" mass="19902">MHAVVCIKQVPDTTDVKIDRKTNTLIREGVPSIVNPFDIHAIEEALRLKDRFGGRVTVISMGPSQARESLKKAISYGVDEAILISDRAFAGADTLATSYVLAQTIRAIGDKEPVDLVLCGKQAIDGDTAQVGPGIATRLGISQLTYVVKIRSIDLEKKEIVVERQLEGGREALRAELPALLTVV</sequence>
<dbReference type="PANTHER" id="PTHR21294:SF17">
    <property type="entry name" value="PROTEIN FIXA"/>
    <property type="match status" value="1"/>
</dbReference>
<evidence type="ECO:0000256" key="2">
    <source>
        <dbReference type="ARBA" id="ARBA00011355"/>
    </source>
</evidence>
<dbReference type="InterPro" id="IPR033948">
    <property type="entry name" value="ETF_beta_N"/>
</dbReference>
<dbReference type="Proteomes" id="UP000576480">
    <property type="component" value="Unassembled WGS sequence"/>
</dbReference>
<evidence type="ECO:0000256" key="3">
    <source>
        <dbReference type="ARBA" id="ARBA00025649"/>
    </source>
</evidence>
<dbReference type="InterPro" id="IPR000049">
    <property type="entry name" value="ET-Flavoprotein_bsu_CS"/>
</dbReference>
<dbReference type="GO" id="GO:0009055">
    <property type="term" value="F:electron transfer activity"/>
    <property type="evidence" value="ECO:0007669"/>
    <property type="project" value="InterPro"/>
</dbReference>
<dbReference type="EMBL" id="BLSB01000359">
    <property type="protein sequence ID" value="GFP36027.1"/>
    <property type="molecule type" value="Genomic_DNA"/>
</dbReference>
<feature type="domain" description="Electron transfer flavoprotein alpha/beta-subunit N-terminal" evidence="6">
    <location>
        <begin position="22"/>
        <end position="184"/>
    </location>
</feature>
<dbReference type="PANTHER" id="PTHR21294">
    <property type="entry name" value="ELECTRON TRANSFER FLAVOPROTEIN BETA-SUBUNIT"/>
    <property type="match status" value="1"/>
</dbReference>
<dbReference type="SMART" id="SM00893">
    <property type="entry name" value="ETF"/>
    <property type="match status" value="1"/>
</dbReference>
<evidence type="ECO:0000256" key="4">
    <source>
        <dbReference type="ARBA" id="ARBA00042002"/>
    </source>
</evidence>
<comment type="caution">
    <text evidence="7">The sequence shown here is derived from an EMBL/GenBank/DDBJ whole genome shotgun (WGS) entry which is preliminary data.</text>
</comment>
<evidence type="ECO:0000313" key="7">
    <source>
        <dbReference type="EMBL" id="GFP36027.1"/>
    </source>
</evidence>
<evidence type="ECO:0000256" key="1">
    <source>
        <dbReference type="ARBA" id="ARBA00007557"/>
    </source>
</evidence>
<gene>
    <name evidence="7" type="ORF">HKBW3S43_01815</name>
</gene>
<accession>A0A6V8PUS5</accession>
<proteinExistence type="inferred from homology"/>
<dbReference type="InterPro" id="IPR012255">
    <property type="entry name" value="ETF_b"/>
</dbReference>